<comment type="function">
    <text evidence="1">Probable oxidoreductase that may play a role as regulator of mitochondrial function.</text>
</comment>
<evidence type="ECO:0000313" key="6">
    <source>
        <dbReference type="Proteomes" id="UP000294662"/>
    </source>
</evidence>
<name>A0A4R5EXL2_9RHOB</name>
<gene>
    <name evidence="5" type="ORF">E1B25_07100</name>
</gene>
<dbReference type="InterPro" id="IPR002937">
    <property type="entry name" value="Amino_oxidase"/>
</dbReference>
<evidence type="ECO:0000259" key="4">
    <source>
        <dbReference type="Pfam" id="PF01593"/>
    </source>
</evidence>
<reference evidence="5 6" key="1">
    <citation type="submission" date="2019-03" db="EMBL/GenBank/DDBJ databases">
        <authorList>
            <person name="Zhang S."/>
        </authorList>
    </citation>
    <scope>NUCLEOTIDE SEQUENCE [LARGE SCALE GENOMIC DNA]</scope>
    <source>
        <strain evidence="5 6">S4J41</strain>
    </source>
</reference>
<evidence type="ECO:0000256" key="2">
    <source>
        <dbReference type="ARBA" id="ARBA00038825"/>
    </source>
</evidence>
<dbReference type="InterPro" id="IPR036188">
    <property type="entry name" value="FAD/NAD-bd_sf"/>
</dbReference>
<protein>
    <recommendedName>
        <fullName evidence="3">Pyridine nucleotide-disulfide oxidoreductase domain-containing protein 2</fullName>
    </recommendedName>
</protein>
<dbReference type="Gene3D" id="3.50.50.60">
    <property type="entry name" value="FAD/NAD(P)-binding domain"/>
    <property type="match status" value="2"/>
</dbReference>
<comment type="subunit">
    <text evidence="2">Interacts with COX5B; this interaction may contribute to localize PYROXD2 to the inner face of the inner mitochondrial membrane.</text>
</comment>
<evidence type="ECO:0000256" key="3">
    <source>
        <dbReference type="ARBA" id="ARBA00040298"/>
    </source>
</evidence>
<dbReference type="OrthoDB" id="9774675at2"/>
<dbReference type="PANTHER" id="PTHR10668">
    <property type="entry name" value="PHYTOENE DEHYDROGENASE"/>
    <property type="match status" value="1"/>
</dbReference>
<dbReference type="Pfam" id="PF01593">
    <property type="entry name" value="Amino_oxidase"/>
    <property type="match status" value="1"/>
</dbReference>
<sequence>MLDRIKCFCKYIGKNREYVLGQLSADAVIIGSGVNSLVCAHHLAKRGWSVIVLEQADEPGGAVRTGEYTGAGFAHDWAAMNLSMFAGSPYFQENAAELATHGLEFVGASNCFASVFPDDTWLGIGTDAVANRARIAAMSETDAQAWDALTAAFPAESEHILGLLGARMNLRAIASIAWKSLRKKGAGGSLDLARFLASSPRVWLEETFESPKLRALLGSWGMHLDFAPDITGGAMFPYLEAMANQAFGMALGKGGAGTIVTAMQGAIEARGGRILCSTPVERILHADGKATGVIAGGETITANRAVIANVAPRAMLELTGGSGTDRYDTAMKKFRHAPGTMMIHLALSDLPDWAAGAELRDYAYVHIAPSLDQMARTYAQATAGLLPDEPVIVVGQPTTVDPSRAPEGQHTLWVQVRMAPGEIRGDAAGKITATSWDEAAQPFAERALALIEHYAPGTRSKILAQRIVAPTDLEADNPNLVGGDQVCGSHHLSQHFLFRPARGYADGSTPITGLYQTGAAVWPGAGTGAGAGYQLGLKLAGK</sequence>
<evidence type="ECO:0000256" key="1">
    <source>
        <dbReference type="ARBA" id="ARBA00037217"/>
    </source>
</evidence>
<dbReference type="Proteomes" id="UP000294662">
    <property type="component" value="Unassembled WGS sequence"/>
</dbReference>
<evidence type="ECO:0000313" key="5">
    <source>
        <dbReference type="EMBL" id="TDE39809.1"/>
    </source>
</evidence>
<dbReference type="SUPFAM" id="SSF51905">
    <property type="entry name" value="FAD/NAD(P)-binding domain"/>
    <property type="match status" value="1"/>
</dbReference>
<comment type="caution">
    <text evidence="5">The sequence shown here is derived from an EMBL/GenBank/DDBJ whole genome shotgun (WGS) entry which is preliminary data.</text>
</comment>
<dbReference type="PANTHER" id="PTHR10668:SF105">
    <property type="entry name" value="DEHYDROGENASE-RELATED"/>
    <property type="match status" value="1"/>
</dbReference>
<dbReference type="Gene3D" id="3.90.660.50">
    <property type="match status" value="1"/>
</dbReference>
<dbReference type="GO" id="GO:0016491">
    <property type="term" value="F:oxidoreductase activity"/>
    <property type="evidence" value="ECO:0007669"/>
    <property type="project" value="InterPro"/>
</dbReference>
<feature type="domain" description="Amine oxidase" evidence="4">
    <location>
        <begin position="37"/>
        <end position="315"/>
    </location>
</feature>
<dbReference type="AlphaFoldDB" id="A0A4R5EXL2"/>
<organism evidence="5 6">
    <name type="scientific">Antarcticimicrobium sediminis</name>
    <dbReference type="NCBI Taxonomy" id="2546227"/>
    <lineage>
        <taxon>Bacteria</taxon>
        <taxon>Pseudomonadati</taxon>
        <taxon>Pseudomonadota</taxon>
        <taxon>Alphaproteobacteria</taxon>
        <taxon>Rhodobacterales</taxon>
        <taxon>Paracoccaceae</taxon>
        <taxon>Antarcticimicrobium</taxon>
    </lineage>
</organism>
<proteinExistence type="predicted"/>
<keyword evidence="6" id="KW-1185">Reference proteome</keyword>
<dbReference type="EMBL" id="SMFP01000003">
    <property type="protein sequence ID" value="TDE39809.1"/>
    <property type="molecule type" value="Genomic_DNA"/>
</dbReference>
<accession>A0A4R5EXL2</accession>